<dbReference type="PANTHER" id="PTHR45740:SF15">
    <property type="entry name" value="ZINC FINGER CCCH TYPE DOMAIN CONTAINING 1-LIKE"/>
    <property type="match status" value="1"/>
</dbReference>
<feature type="compositionally biased region" description="Pro residues" evidence="3">
    <location>
        <begin position="209"/>
        <end position="221"/>
    </location>
</feature>
<protein>
    <recommendedName>
        <fullName evidence="2">Poly [ADP-ribose] polymerase</fullName>
        <shortName evidence="2">PARP</shortName>
        <ecNumber evidence="2">2.4.2.-</ecNumber>
    </recommendedName>
</protein>
<comment type="similarity">
    <text evidence="1">Belongs to the ARTD/PARP family.</text>
</comment>
<dbReference type="Proteomes" id="UP001488805">
    <property type="component" value="Unassembled WGS sequence"/>
</dbReference>
<evidence type="ECO:0000256" key="2">
    <source>
        <dbReference type="RuleBase" id="RU362114"/>
    </source>
</evidence>
<sequence>MAAFVDLLLSQRVPLLRSSDGFKELETLFCQTMRGFDIVKIERIQNKPLWDFFQFQKTQMKNSNNGRNVTEKLLFHGTDSKYVDVICYTNFDWRVCGVNGTVFGEGSYFARDAKYSHSYTGVSDVKSMFISRVLVGSYTKGHSSYRRPPSKDSGDINFFDSCVDDVTDPSIFVVFEKHQIYPEYLLQYKTTHPLVSMYGAAAVPAPKPVLAPKPAPRPAPQPTASVYRTSTPSIRTSASVSPPIPPSYRPSASVSPPSPPSYRPSTSSYRATPPFYQPSPRFAQPSPSPSPPPPSPKPKKNDTCAIA</sequence>
<dbReference type="EMBL" id="JBCEZU010000566">
    <property type="protein sequence ID" value="KAK9517448.1"/>
    <property type="molecule type" value="Genomic_DNA"/>
</dbReference>
<dbReference type="PRINTS" id="PR01217">
    <property type="entry name" value="PRICHEXTENSN"/>
</dbReference>
<dbReference type="GO" id="GO:0003950">
    <property type="term" value="F:NAD+ poly-ADP-ribosyltransferase activity"/>
    <property type="evidence" value="ECO:0007669"/>
    <property type="project" value="UniProtKB-UniRule"/>
</dbReference>
<dbReference type="PROSITE" id="PS51059">
    <property type="entry name" value="PARP_CATALYTIC"/>
    <property type="match status" value="1"/>
</dbReference>
<comment type="caution">
    <text evidence="5">The sequence shown here is derived from an EMBL/GenBank/DDBJ whole genome shotgun (WGS) entry which is preliminary data.</text>
</comment>
<gene>
    <name evidence="5" type="ORF">VZT92_023982</name>
</gene>
<dbReference type="InterPro" id="IPR051712">
    <property type="entry name" value="ARTD-AVP"/>
</dbReference>
<dbReference type="SUPFAM" id="SSF56399">
    <property type="entry name" value="ADP-ribosylation"/>
    <property type="match status" value="1"/>
</dbReference>
<accession>A0AAW1E5F9</accession>
<keyword evidence="2" id="KW-0808">Transferase</keyword>
<dbReference type="GO" id="GO:1990404">
    <property type="term" value="F:NAD+-protein mono-ADP-ribosyltransferase activity"/>
    <property type="evidence" value="ECO:0007669"/>
    <property type="project" value="TreeGrafter"/>
</dbReference>
<feature type="region of interest" description="Disordered" evidence="3">
    <location>
        <begin position="209"/>
        <end position="307"/>
    </location>
</feature>
<evidence type="ECO:0000313" key="6">
    <source>
        <dbReference type="Proteomes" id="UP001488805"/>
    </source>
</evidence>
<organism evidence="5 6">
    <name type="scientific">Zoarces viviparus</name>
    <name type="common">Viviparous eelpout</name>
    <name type="synonym">Blennius viviparus</name>
    <dbReference type="NCBI Taxonomy" id="48416"/>
    <lineage>
        <taxon>Eukaryota</taxon>
        <taxon>Metazoa</taxon>
        <taxon>Chordata</taxon>
        <taxon>Craniata</taxon>
        <taxon>Vertebrata</taxon>
        <taxon>Euteleostomi</taxon>
        <taxon>Actinopterygii</taxon>
        <taxon>Neopterygii</taxon>
        <taxon>Teleostei</taxon>
        <taxon>Neoteleostei</taxon>
        <taxon>Acanthomorphata</taxon>
        <taxon>Eupercaria</taxon>
        <taxon>Perciformes</taxon>
        <taxon>Cottioidei</taxon>
        <taxon>Zoarcales</taxon>
        <taxon>Zoarcidae</taxon>
        <taxon>Zoarcinae</taxon>
        <taxon>Zoarces</taxon>
    </lineage>
</organism>
<evidence type="ECO:0000256" key="3">
    <source>
        <dbReference type="SAM" id="MobiDB-lite"/>
    </source>
</evidence>
<dbReference type="Pfam" id="PF00644">
    <property type="entry name" value="PARP"/>
    <property type="match status" value="1"/>
</dbReference>
<proteinExistence type="inferred from homology"/>
<evidence type="ECO:0000313" key="5">
    <source>
        <dbReference type="EMBL" id="KAK9517448.1"/>
    </source>
</evidence>
<dbReference type="GO" id="GO:0005634">
    <property type="term" value="C:nucleus"/>
    <property type="evidence" value="ECO:0007669"/>
    <property type="project" value="TreeGrafter"/>
</dbReference>
<feature type="compositionally biased region" description="Pro residues" evidence="3">
    <location>
        <begin position="286"/>
        <end position="296"/>
    </location>
</feature>
<dbReference type="AlphaFoldDB" id="A0AAW1E5F9"/>
<keyword evidence="2" id="KW-0520">NAD</keyword>
<feature type="compositionally biased region" description="Polar residues" evidence="3">
    <location>
        <begin position="226"/>
        <end position="240"/>
    </location>
</feature>
<name>A0AAW1E5F9_ZOAVI</name>
<feature type="domain" description="PARP catalytic" evidence="4">
    <location>
        <begin position="1"/>
        <end position="210"/>
    </location>
</feature>
<dbReference type="CDD" id="cd01439">
    <property type="entry name" value="TCCD_inducible_PARP_like"/>
    <property type="match status" value="1"/>
</dbReference>
<evidence type="ECO:0000256" key="1">
    <source>
        <dbReference type="ARBA" id="ARBA00024347"/>
    </source>
</evidence>
<dbReference type="EC" id="2.4.2.-" evidence="2"/>
<evidence type="ECO:0000259" key="4">
    <source>
        <dbReference type="PROSITE" id="PS51059"/>
    </source>
</evidence>
<dbReference type="PANTHER" id="PTHR45740">
    <property type="entry name" value="POLY [ADP-RIBOSE] POLYMERASE"/>
    <property type="match status" value="1"/>
</dbReference>
<dbReference type="Gene3D" id="3.90.228.10">
    <property type="match status" value="1"/>
</dbReference>
<reference evidence="5 6" key="1">
    <citation type="journal article" date="2024" name="Genome Biol. Evol.">
        <title>Chromosome-level genome assembly of the viviparous eelpout Zoarces viviparus.</title>
        <authorList>
            <person name="Fuhrmann N."/>
            <person name="Brasseur M.V."/>
            <person name="Bakowski C.E."/>
            <person name="Podsiadlowski L."/>
            <person name="Prost S."/>
            <person name="Krehenwinkel H."/>
            <person name="Mayer C."/>
        </authorList>
    </citation>
    <scope>NUCLEOTIDE SEQUENCE [LARGE SCALE GENOMIC DNA]</scope>
    <source>
        <strain evidence="5">NO-MEL_2022_Ind0_liver</strain>
    </source>
</reference>
<dbReference type="InterPro" id="IPR012317">
    <property type="entry name" value="Poly(ADP-ribose)pol_cat_dom"/>
</dbReference>
<keyword evidence="2" id="KW-0328">Glycosyltransferase</keyword>
<keyword evidence="6" id="KW-1185">Reference proteome</keyword>